<comment type="similarity">
    <text evidence="1">Belongs to the mTERF family.</text>
</comment>
<feature type="compositionally biased region" description="Pro residues" evidence="4">
    <location>
        <begin position="37"/>
        <end position="50"/>
    </location>
</feature>
<keyword evidence="6" id="KW-1185">Reference proteome</keyword>
<comment type="caution">
    <text evidence="5">The sequence shown here is derived from an EMBL/GenBank/DDBJ whole genome shotgun (WGS) entry which is preliminary data.</text>
</comment>
<protein>
    <submittedName>
        <fullName evidence="5">Uncharacterized protein</fullName>
    </submittedName>
</protein>
<dbReference type="InterPro" id="IPR038538">
    <property type="entry name" value="MTERF_sf"/>
</dbReference>
<dbReference type="Pfam" id="PF02536">
    <property type="entry name" value="mTERF"/>
    <property type="match status" value="1"/>
</dbReference>
<reference evidence="5 6" key="1">
    <citation type="submission" date="2024-11" db="EMBL/GenBank/DDBJ databases">
        <title>A near-complete genome assembly of Cinchona calisaya.</title>
        <authorList>
            <person name="Lian D.C."/>
            <person name="Zhao X.W."/>
            <person name="Wei L."/>
        </authorList>
    </citation>
    <scope>NUCLEOTIDE SEQUENCE [LARGE SCALE GENOMIC DNA]</scope>
    <source>
        <tissue evidence="5">Nenye</tissue>
    </source>
</reference>
<name>A0ABD2Y3Z0_9GENT</name>
<sequence length="324" mass="37306">MFLRLQLLPSQPLLTSHHHHHRSSFIPTPKPTLNHPTPSPSPPPPPPPKPLNFQYALKPHQPTSRDSGLKFGEKFLYLESLNVNPTKAFQKNPNLHSAPLSSLQSVEHCLSSMGIERSALGRIIDMFPQLLTADQNAEIYPVYEFLLNDVEIPLPDVRKSIIRCPRLLVCSVKNQLQPALDFLRNLGFVGANRITCQTTVLLVSNVDHTLIPKVEFLMGLGFDYNEVVKMVLRSPGLLTFSIENNYRPKVDYFLKEMNGDLEDLKRFPQYFSFNLEGKIKRRHRILMEHGFSMPLWKMLKVSDWEFNARLMKMQLQQSLEERCL</sequence>
<evidence type="ECO:0000256" key="3">
    <source>
        <dbReference type="ARBA" id="ARBA00022946"/>
    </source>
</evidence>
<dbReference type="GO" id="GO:0006353">
    <property type="term" value="P:DNA-templated transcription termination"/>
    <property type="evidence" value="ECO:0007669"/>
    <property type="project" value="UniProtKB-KW"/>
</dbReference>
<dbReference type="Gene3D" id="1.25.70.10">
    <property type="entry name" value="Transcription termination factor 3, mitochondrial"/>
    <property type="match status" value="1"/>
</dbReference>
<evidence type="ECO:0000256" key="4">
    <source>
        <dbReference type="SAM" id="MobiDB-lite"/>
    </source>
</evidence>
<dbReference type="Proteomes" id="UP001630127">
    <property type="component" value="Unassembled WGS sequence"/>
</dbReference>
<dbReference type="InterPro" id="IPR003690">
    <property type="entry name" value="MTERF"/>
</dbReference>
<gene>
    <name evidence="5" type="ORF">ACH5RR_035880</name>
</gene>
<evidence type="ECO:0000313" key="5">
    <source>
        <dbReference type="EMBL" id="KAL3501431.1"/>
    </source>
</evidence>
<dbReference type="AlphaFoldDB" id="A0ABD2Y3Z0"/>
<dbReference type="PANTHER" id="PTHR13068:SF36">
    <property type="entry name" value="TRANSCRIPTION TERMINATION FACTOR MTEF1, CHLOROPLASTIC"/>
    <property type="match status" value="1"/>
</dbReference>
<keyword evidence="2" id="KW-0805">Transcription regulation</keyword>
<organism evidence="5 6">
    <name type="scientific">Cinchona calisaya</name>
    <dbReference type="NCBI Taxonomy" id="153742"/>
    <lineage>
        <taxon>Eukaryota</taxon>
        <taxon>Viridiplantae</taxon>
        <taxon>Streptophyta</taxon>
        <taxon>Embryophyta</taxon>
        <taxon>Tracheophyta</taxon>
        <taxon>Spermatophyta</taxon>
        <taxon>Magnoliopsida</taxon>
        <taxon>eudicotyledons</taxon>
        <taxon>Gunneridae</taxon>
        <taxon>Pentapetalae</taxon>
        <taxon>asterids</taxon>
        <taxon>lamiids</taxon>
        <taxon>Gentianales</taxon>
        <taxon>Rubiaceae</taxon>
        <taxon>Cinchonoideae</taxon>
        <taxon>Cinchoneae</taxon>
        <taxon>Cinchona</taxon>
    </lineage>
</organism>
<dbReference type="SMART" id="SM00733">
    <property type="entry name" value="Mterf"/>
    <property type="match status" value="6"/>
</dbReference>
<evidence type="ECO:0000313" key="6">
    <source>
        <dbReference type="Proteomes" id="UP001630127"/>
    </source>
</evidence>
<feature type="region of interest" description="Disordered" evidence="4">
    <location>
        <begin position="14"/>
        <end position="52"/>
    </location>
</feature>
<keyword evidence="3" id="KW-0809">Transit peptide</keyword>
<dbReference type="EMBL" id="JBJUIK010000015">
    <property type="protein sequence ID" value="KAL3501431.1"/>
    <property type="molecule type" value="Genomic_DNA"/>
</dbReference>
<proteinExistence type="inferred from homology"/>
<accession>A0ABD2Y3Z0</accession>
<keyword evidence="2" id="KW-0804">Transcription</keyword>
<evidence type="ECO:0000256" key="2">
    <source>
        <dbReference type="ARBA" id="ARBA00022472"/>
    </source>
</evidence>
<dbReference type="PANTHER" id="PTHR13068">
    <property type="entry name" value="CGI-12 PROTEIN-RELATED"/>
    <property type="match status" value="1"/>
</dbReference>
<evidence type="ECO:0000256" key="1">
    <source>
        <dbReference type="ARBA" id="ARBA00007692"/>
    </source>
</evidence>
<keyword evidence="2" id="KW-0806">Transcription termination</keyword>